<protein>
    <recommendedName>
        <fullName evidence="4">Lipoprotein</fullName>
    </recommendedName>
</protein>
<organism evidence="2 3">
    <name type="scientific">Lacibacter luteus</name>
    <dbReference type="NCBI Taxonomy" id="2508719"/>
    <lineage>
        <taxon>Bacteria</taxon>
        <taxon>Pseudomonadati</taxon>
        <taxon>Bacteroidota</taxon>
        <taxon>Chitinophagia</taxon>
        <taxon>Chitinophagales</taxon>
        <taxon>Chitinophagaceae</taxon>
        <taxon>Lacibacter</taxon>
    </lineage>
</organism>
<dbReference type="OrthoDB" id="1114031at2"/>
<evidence type="ECO:0008006" key="4">
    <source>
        <dbReference type="Google" id="ProtNLM"/>
    </source>
</evidence>
<evidence type="ECO:0000313" key="3">
    <source>
        <dbReference type="Proteomes" id="UP000290204"/>
    </source>
</evidence>
<accession>A0A4Q1CH82</accession>
<keyword evidence="1" id="KW-0732">Signal</keyword>
<dbReference type="PROSITE" id="PS51257">
    <property type="entry name" value="PROKAR_LIPOPROTEIN"/>
    <property type="match status" value="1"/>
</dbReference>
<feature type="chain" id="PRO_5020232466" description="Lipoprotein" evidence="1">
    <location>
        <begin position="26"/>
        <end position="296"/>
    </location>
</feature>
<dbReference type="AlphaFoldDB" id="A0A4Q1CH82"/>
<dbReference type="EMBL" id="SDHW01000004">
    <property type="protein sequence ID" value="RXK59327.1"/>
    <property type="molecule type" value="Genomic_DNA"/>
</dbReference>
<feature type="signal peptide" evidence="1">
    <location>
        <begin position="1"/>
        <end position="25"/>
    </location>
</feature>
<name>A0A4Q1CH82_9BACT</name>
<comment type="caution">
    <text evidence="2">The sequence shown here is derived from an EMBL/GenBank/DDBJ whole genome shotgun (WGS) entry which is preliminary data.</text>
</comment>
<evidence type="ECO:0000313" key="2">
    <source>
        <dbReference type="EMBL" id="RXK59327.1"/>
    </source>
</evidence>
<reference evidence="2 3" key="1">
    <citation type="submission" date="2019-01" db="EMBL/GenBank/DDBJ databases">
        <title>Lacibacter sp. strain TTM-7.</title>
        <authorList>
            <person name="Chen W.-M."/>
        </authorList>
    </citation>
    <scope>NUCLEOTIDE SEQUENCE [LARGE SCALE GENOMIC DNA]</scope>
    <source>
        <strain evidence="2 3">TTM-7</strain>
    </source>
</reference>
<evidence type="ECO:0000256" key="1">
    <source>
        <dbReference type="SAM" id="SignalP"/>
    </source>
</evidence>
<sequence>MKTTLITKSTLAVLLLGALTFTACKKEASKSAEEEQATIESTESNSEADAAYDDVFNNTMGIGAEANGESLGITGGVGVFGRVEGGSYSGRVDSNRCFTVTVTPLTIGVFPKTVVINFGDGCKGKDGKIRKGKIITVFTGPMHIPGSKATTTFENHKIDSVKVEGKHEVTNNSTSNNRIFTAKVIEGKLTWDSGRWVKWTSVRTVAQIEGNGTPLWPLDDIFSITGGGRGENSRGKTWGHETLEPLIKKFTCNWISKGVLRIRYNDINGVLNFGDGRCDNKAELTINGNVRIITLP</sequence>
<dbReference type="RefSeq" id="WP_129131631.1">
    <property type="nucleotide sequence ID" value="NZ_SDHW01000004.1"/>
</dbReference>
<keyword evidence="3" id="KW-1185">Reference proteome</keyword>
<proteinExistence type="predicted"/>
<dbReference type="Proteomes" id="UP000290204">
    <property type="component" value="Unassembled WGS sequence"/>
</dbReference>
<gene>
    <name evidence="2" type="ORF">ESA94_14400</name>
</gene>